<organism evidence="8">
    <name type="scientific">uncultured Quadrisphaera sp</name>
    <dbReference type="NCBI Taxonomy" id="904978"/>
    <lineage>
        <taxon>Bacteria</taxon>
        <taxon>Bacillati</taxon>
        <taxon>Actinomycetota</taxon>
        <taxon>Actinomycetes</taxon>
        <taxon>Kineosporiales</taxon>
        <taxon>Kineosporiaceae</taxon>
        <taxon>Quadrisphaera</taxon>
        <taxon>environmental samples</taxon>
    </lineage>
</organism>
<proteinExistence type="predicted"/>
<dbReference type="EMBL" id="CADCUY010000565">
    <property type="protein sequence ID" value="CAA9435456.1"/>
    <property type="molecule type" value="Genomic_DNA"/>
</dbReference>
<feature type="transmembrane region" description="Helical" evidence="6">
    <location>
        <begin position="85"/>
        <end position="104"/>
    </location>
</feature>
<sequence>MSTASTAAAVARSARPVGPALARYRVMAIVTGLMLLVLTVEVVLKYVLRVDVGQAGSVIAIVHGWIYVVYLVAVLDLWSKLRWRFGRLVALVLAGVVPVVSFVVERRIVREVRVAGLA</sequence>
<accession>A0A6J4Q6L6</accession>
<evidence type="ECO:0000313" key="8">
    <source>
        <dbReference type="EMBL" id="CAA9435456.1"/>
    </source>
</evidence>
<dbReference type="AlphaFoldDB" id="A0A6J4Q6L6"/>
<keyword evidence="2" id="KW-1003">Cell membrane</keyword>
<keyword evidence="5 6" id="KW-0472">Membrane</keyword>
<evidence type="ECO:0000256" key="4">
    <source>
        <dbReference type="ARBA" id="ARBA00022989"/>
    </source>
</evidence>
<name>A0A6J4Q6L6_9ACTN</name>
<dbReference type="Pfam" id="PF12823">
    <property type="entry name" value="DUF3817"/>
    <property type="match status" value="1"/>
</dbReference>
<protein>
    <recommendedName>
        <fullName evidence="7">DUF3817 domain-containing protein</fullName>
    </recommendedName>
</protein>
<evidence type="ECO:0000256" key="6">
    <source>
        <dbReference type="SAM" id="Phobius"/>
    </source>
</evidence>
<feature type="domain" description="DUF3817" evidence="7">
    <location>
        <begin position="21"/>
        <end position="110"/>
    </location>
</feature>
<keyword evidence="4 6" id="KW-1133">Transmembrane helix</keyword>
<gene>
    <name evidence="8" type="ORF">AVDCRST_MAG35-2893</name>
</gene>
<evidence type="ECO:0000256" key="5">
    <source>
        <dbReference type="ARBA" id="ARBA00023136"/>
    </source>
</evidence>
<evidence type="ECO:0000259" key="7">
    <source>
        <dbReference type="Pfam" id="PF12823"/>
    </source>
</evidence>
<feature type="transmembrane region" description="Helical" evidence="6">
    <location>
        <begin position="26"/>
        <end position="48"/>
    </location>
</feature>
<evidence type="ECO:0000256" key="2">
    <source>
        <dbReference type="ARBA" id="ARBA00022475"/>
    </source>
</evidence>
<keyword evidence="3 6" id="KW-0812">Transmembrane</keyword>
<evidence type="ECO:0000256" key="1">
    <source>
        <dbReference type="ARBA" id="ARBA00004651"/>
    </source>
</evidence>
<dbReference type="PANTHER" id="PTHR40077">
    <property type="entry name" value="MEMBRANE PROTEIN-RELATED"/>
    <property type="match status" value="1"/>
</dbReference>
<dbReference type="PANTHER" id="PTHR40077:SF2">
    <property type="entry name" value="MEMBRANE PROTEIN"/>
    <property type="match status" value="1"/>
</dbReference>
<dbReference type="InterPro" id="IPR023845">
    <property type="entry name" value="DUF3817_TM"/>
</dbReference>
<feature type="transmembrane region" description="Helical" evidence="6">
    <location>
        <begin position="55"/>
        <end position="73"/>
    </location>
</feature>
<evidence type="ECO:0000256" key="3">
    <source>
        <dbReference type="ARBA" id="ARBA00022692"/>
    </source>
</evidence>
<reference evidence="8" key="1">
    <citation type="submission" date="2020-02" db="EMBL/GenBank/DDBJ databases">
        <authorList>
            <person name="Meier V. D."/>
        </authorList>
    </citation>
    <scope>NUCLEOTIDE SEQUENCE</scope>
    <source>
        <strain evidence="8">AVDCRST_MAG35</strain>
    </source>
</reference>
<dbReference type="NCBIfam" id="TIGR03954">
    <property type="entry name" value="integ_memb_HG"/>
    <property type="match status" value="1"/>
</dbReference>
<comment type="subcellular location">
    <subcellularLocation>
        <location evidence="1">Cell membrane</location>
        <topology evidence="1">Multi-pass membrane protein</topology>
    </subcellularLocation>
</comment>
<dbReference type="GO" id="GO:0005886">
    <property type="term" value="C:plasma membrane"/>
    <property type="evidence" value="ECO:0007669"/>
    <property type="project" value="UniProtKB-SubCell"/>
</dbReference>